<name>A0A819ZSK5_9BILA</name>
<evidence type="ECO:0008006" key="4">
    <source>
        <dbReference type="Google" id="ProtNLM"/>
    </source>
</evidence>
<evidence type="ECO:0000313" key="2">
    <source>
        <dbReference type="EMBL" id="CAF4175243.1"/>
    </source>
</evidence>
<dbReference type="PANTHER" id="PTHR45460:SF2">
    <property type="entry name" value="ALPHA 1,3 GLUCANASE, GH71 FAMILY (EUROFUNG)"/>
    <property type="match status" value="1"/>
</dbReference>
<dbReference type="Gene3D" id="2.30.30.100">
    <property type="match status" value="2"/>
</dbReference>
<dbReference type="InterPro" id="IPR013517">
    <property type="entry name" value="FG-GAP"/>
</dbReference>
<keyword evidence="1" id="KW-0732">Signal</keyword>
<dbReference type="Proteomes" id="UP000663851">
    <property type="component" value="Unassembled WGS sequence"/>
</dbReference>
<protein>
    <recommendedName>
        <fullName evidence="4">VCBS repeat-containing protein</fullName>
    </recommendedName>
</protein>
<evidence type="ECO:0000313" key="3">
    <source>
        <dbReference type="Proteomes" id="UP000663851"/>
    </source>
</evidence>
<proteinExistence type="predicted"/>
<dbReference type="AlphaFoldDB" id="A0A819ZSK5"/>
<accession>A0A819ZSK5</accession>
<dbReference type="PANTHER" id="PTHR45460">
    <property type="entry name" value="SIMILAR TO CYSTEINE PROTEINASE"/>
    <property type="match status" value="1"/>
</dbReference>
<comment type="caution">
    <text evidence="2">The sequence shown here is derived from an EMBL/GenBank/DDBJ whole genome shotgun (WGS) entry which is preliminary data.</text>
</comment>
<evidence type="ECO:0000256" key="1">
    <source>
        <dbReference type="ARBA" id="ARBA00022729"/>
    </source>
</evidence>
<organism evidence="2 3">
    <name type="scientific">Rotaria socialis</name>
    <dbReference type="NCBI Taxonomy" id="392032"/>
    <lineage>
        <taxon>Eukaryota</taxon>
        <taxon>Metazoa</taxon>
        <taxon>Spiralia</taxon>
        <taxon>Gnathifera</taxon>
        <taxon>Rotifera</taxon>
        <taxon>Eurotatoria</taxon>
        <taxon>Bdelloidea</taxon>
        <taxon>Philodinida</taxon>
        <taxon>Philodinidae</taxon>
        <taxon>Rotaria</taxon>
    </lineage>
</organism>
<dbReference type="InterPro" id="IPR028994">
    <property type="entry name" value="Integrin_alpha_N"/>
</dbReference>
<reference evidence="2" key="1">
    <citation type="submission" date="2021-02" db="EMBL/GenBank/DDBJ databases">
        <authorList>
            <person name="Nowell W R."/>
        </authorList>
    </citation>
    <scope>NUCLEOTIDE SEQUENCE</scope>
</reference>
<dbReference type="Pfam" id="PF13517">
    <property type="entry name" value="FG-GAP_3"/>
    <property type="match status" value="1"/>
</dbReference>
<dbReference type="SUPFAM" id="SSF69318">
    <property type="entry name" value="Integrin alpha N-terminal domain"/>
    <property type="match status" value="1"/>
</dbReference>
<dbReference type="EMBL" id="CAJOBO010000253">
    <property type="protein sequence ID" value="CAF4175243.1"/>
    <property type="molecule type" value="Genomic_DNA"/>
</dbReference>
<sequence length="233" mass="25149">MTYSSGSTPITVATGDFNNDTRLDLIITNEYGCSVTAETGQVQVQYPVSVSFAIADFNNDNQMDIAVVNLGTNNIDIFLRNGNHFFTSQKKLLTGSSPIAVAVDDFNSDNILDIVVANYDSGNVGVFLGCGSGSFLSQKTFPIGSQSRPKAVAVEDFNNGTFVDIIVANYGMNNMDILFGYDNGSFIDVKLFSMRYESLPFFVSVGNFNGDRKLDFAVANKGSGSSEIFLQAC</sequence>
<gene>
    <name evidence="2" type="ORF">HFQ381_LOCUS5865</name>
</gene>